<protein>
    <submittedName>
        <fullName evidence="2">Uncharacterized protein</fullName>
    </submittedName>
</protein>
<feature type="signal peptide" evidence="1">
    <location>
        <begin position="1"/>
        <end position="26"/>
    </location>
</feature>
<evidence type="ECO:0000256" key="1">
    <source>
        <dbReference type="SAM" id="SignalP"/>
    </source>
</evidence>
<dbReference type="Proteomes" id="UP001379533">
    <property type="component" value="Chromosome"/>
</dbReference>
<gene>
    <name evidence="2" type="ORF">LZC95_39790</name>
</gene>
<keyword evidence="1" id="KW-0732">Signal</keyword>
<proteinExistence type="predicted"/>
<evidence type="ECO:0000313" key="3">
    <source>
        <dbReference type="Proteomes" id="UP001379533"/>
    </source>
</evidence>
<dbReference type="RefSeq" id="WP_394843181.1">
    <property type="nucleotide sequence ID" value="NZ_CP089982.1"/>
</dbReference>
<sequence>MVFLHRGMNIARAFLALVLIPACSSATNTPETPAKGEKRQVFVEMAIFRVSRDFAGPMPRPDDGDTLNRLLEDPRVTLVSTPHMLATDGYPVTISGSIDGRPGTRIVVIPTIDPQDAIHLDLDLSIHESDGRDAASARRLATRTTVTVGDHQFLTGALQAVPPDPNERWLFTLDAQIVRSRADLKKLFEEKQRQREESIRRAKGG</sequence>
<keyword evidence="3" id="KW-1185">Reference proteome</keyword>
<name>A0ABZ2K1T4_9BACT</name>
<organism evidence="2 3">
    <name type="scientific">Pendulispora brunnea</name>
    <dbReference type="NCBI Taxonomy" id="2905690"/>
    <lineage>
        <taxon>Bacteria</taxon>
        <taxon>Pseudomonadati</taxon>
        <taxon>Myxococcota</taxon>
        <taxon>Myxococcia</taxon>
        <taxon>Myxococcales</taxon>
        <taxon>Sorangiineae</taxon>
        <taxon>Pendulisporaceae</taxon>
        <taxon>Pendulispora</taxon>
    </lineage>
</organism>
<feature type="chain" id="PRO_5047196429" evidence="1">
    <location>
        <begin position="27"/>
        <end position="205"/>
    </location>
</feature>
<accession>A0ABZ2K1T4</accession>
<dbReference type="EMBL" id="CP089982">
    <property type="protein sequence ID" value="WXA92577.1"/>
    <property type="molecule type" value="Genomic_DNA"/>
</dbReference>
<reference evidence="2 3" key="1">
    <citation type="submission" date="2021-12" db="EMBL/GenBank/DDBJ databases">
        <title>Discovery of the Pendulisporaceae a myxobacterial family with distinct sporulation behavior and unique specialized metabolism.</title>
        <authorList>
            <person name="Garcia R."/>
            <person name="Popoff A."/>
            <person name="Bader C.D."/>
            <person name="Loehr J."/>
            <person name="Walesch S."/>
            <person name="Walt C."/>
            <person name="Boldt J."/>
            <person name="Bunk B."/>
            <person name="Haeckl F.J.F.P.J."/>
            <person name="Gunesch A.P."/>
            <person name="Birkelbach J."/>
            <person name="Nuebel U."/>
            <person name="Pietschmann T."/>
            <person name="Bach T."/>
            <person name="Mueller R."/>
        </authorList>
    </citation>
    <scope>NUCLEOTIDE SEQUENCE [LARGE SCALE GENOMIC DNA]</scope>
    <source>
        <strain evidence="2 3">MSr12523</strain>
    </source>
</reference>
<evidence type="ECO:0000313" key="2">
    <source>
        <dbReference type="EMBL" id="WXA92577.1"/>
    </source>
</evidence>